<dbReference type="GO" id="GO:0000184">
    <property type="term" value="P:nuclear-transcribed mRNA catabolic process, nonsense-mediated decay"/>
    <property type="evidence" value="ECO:0007669"/>
    <property type="project" value="UniProtKB-KW"/>
</dbReference>
<feature type="region of interest" description="Disordered" evidence="14">
    <location>
        <begin position="30"/>
        <end position="70"/>
    </location>
</feature>
<evidence type="ECO:0000256" key="14">
    <source>
        <dbReference type="SAM" id="MobiDB-lite"/>
    </source>
</evidence>
<dbReference type="InterPro" id="IPR018545">
    <property type="entry name" value="Btz_dom"/>
</dbReference>
<keyword evidence="17" id="KW-1185">Reference proteome</keyword>
<keyword evidence="11" id="KW-0866">Nonsense-mediated mRNA decay</keyword>
<dbReference type="GO" id="GO:0006397">
    <property type="term" value="P:mRNA processing"/>
    <property type="evidence" value="ECO:0007669"/>
    <property type="project" value="UniProtKB-KW"/>
</dbReference>
<dbReference type="AlphaFoldDB" id="A0ABD0PCL8"/>
<dbReference type="Proteomes" id="UP001529510">
    <property type="component" value="Unassembled WGS sequence"/>
</dbReference>
<feature type="region of interest" description="Disordered" evidence="14">
    <location>
        <begin position="1"/>
        <end position="20"/>
    </location>
</feature>
<dbReference type="GO" id="GO:0005737">
    <property type="term" value="C:cytoplasm"/>
    <property type="evidence" value="ECO:0007669"/>
    <property type="project" value="UniProtKB-SubCell"/>
</dbReference>
<dbReference type="GO" id="GO:0051028">
    <property type="term" value="P:mRNA transport"/>
    <property type="evidence" value="ECO:0007669"/>
    <property type="project" value="UniProtKB-KW"/>
</dbReference>
<dbReference type="GO" id="GO:0003723">
    <property type="term" value="F:RNA binding"/>
    <property type="evidence" value="ECO:0007669"/>
    <property type="project" value="UniProtKB-KW"/>
</dbReference>
<evidence type="ECO:0000256" key="8">
    <source>
        <dbReference type="ARBA" id="ARBA00022816"/>
    </source>
</evidence>
<evidence type="ECO:0000256" key="3">
    <source>
        <dbReference type="ARBA" id="ARBA00006481"/>
    </source>
</evidence>
<comment type="similarity">
    <text evidence="3">Belongs to the BCLAF1/THRAP3 family.</text>
</comment>
<keyword evidence="7" id="KW-0507">mRNA processing</keyword>
<dbReference type="InterPro" id="IPR029199">
    <property type="entry name" value="THRAP3_BCLAF1"/>
</dbReference>
<evidence type="ECO:0000256" key="10">
    <source>
        <dbReference type="ARBA" id="ARBA00022884"/>
    </source>
</evidence>
<feature type="non-terminal residue" evidence="16">
    <location>
        <position position="1"/>
    </location>
</feature>
<dbReference type="PANTHER" id="PTHR15268:SF16">
    <property type="entry name" value="THYROID HORMONE RECEPTOR-ASSOCIATED PROTEIN 3"/>
    <property type="match status" value="1"/>
</dbReference>
<evidence type="ECO:0000256" key="12">
    <source>
        <dbReference type="ARBA" id="ARBA00023187"/>
    </source>
</evidence>
<evidence type="ECO:0000313" key="17">
    <source>
        <dbReference type="Proteomes" id="UP001529510"/>
    </source>
</evidence>
<evidence type="ECO:0000256" key="4">
    <source>
        <dbReference type="ARBA" id="ARBA00009548"/>
    </source>
</evidence>
<reference evidence="16 17" key="1">
    <citation type="submission" date="2024-05" db="EMBL/GenBank/DDBJ databases">
        <title>Genome sequencing and assembly of Indian major carp, Cirrhinus mrigala (Hamilton, 1822).</title>
        <authorList>
            <person name="Mohindra V."/>
            <person name="Chowdhury L.M."/>
            <person name="Lal K."/>
            <person name="Jena J.K."/>
        </authorList>
    </citation>
    <scope>NUCLEOTIDE SEQUENCE [LARGE SCALE GENOMIC DNA]</scope>
    <source>
        <strain evidence="16">CM1030</strain>
        <tissue evidence="16">Blood</tissue>
    </source>
</reference>
<accession>A0ABD0PCL8</accession>
<gene>
    <name evidence="16" type="ORF">M9458_031978</name>
</gene>
<dbReference type="GO" id="GO:0005634">
    <property type="term" value="C:nucleus"/>
    <property type="evidence" value="ECO:0007669"/>
    <property type="project" value="UniProtKB-SubCell"/>
</dbReference>
<name>A0ABD0PCL8_CIRMR</name>
<feature type="compositionally biased region" description="Basic and acidic residues" evidence="14">
    <location>
        <begin position="1"/>
        <end position="11"/>
    </location>
</feature>
<keyword evidence="10" id="KW-0694">RNA-binding</keyword>
<dbReference type="GO" id="GO:0008380">
    <property type="term" value="P:RNA splicing"/>
    <property type="evidence" value="ECO:0007669"/>
    <property type="project" value="UniProtKB-KW"/>
</dbReference>
<keyword evidence="9" id="KW-0810">Translation regulation</keyword>
<dbReference type="GO" id="GO:0006417">
    <property type="term" value="P:regulation of translation"/>
    <property type="evidence" value="ECO:0007669"/>
    <property type="project" value="UniProtKB-KW"/>
</dbReference>
<evidence type="ECO:0000256" key="7">
    <source>
        <dbReference type="ARBA" id="ARBA00022664"/>
    </source>
</evidence>
<feature type="compositionally biased region" description="Acidic residues" evidence="14">
    <location>
        <begin position="54"/>
        <end position="70"/>
    </location>
</feature>
<evidence type="ECO:0000256" key="6">
    <source>
        <dbReference type="ARBA" id="ARBA00022490"/>
    </source>
</evidence>
<keyword evidence="12" id="KW-0508">mRNA splicing</keyword>
<organism evidence="16 17">
    <name type="scientific">Cirrhinus mrigala</name>
    <name type="common">Mrigala</name>
    <dbReference type="NCBI Taxonomy" id="683832"/>
    <lineage>
        <taxon>Eukaryota</taxon>
        <taxon>Metazoa</taxon>
        <taxon>Chordata</taxon>
        <taxon>Craniata</taxon>
        <taxon>Vertebrata</taxon>
        <taxon>Euteleostomi</taxon>
        <taxon>Actinopterygii</taxon>
        <taxon>Neopterygii</taxon>
        <taxon>Teleostei</taxon>
        <taxon>Ostariophysi</taxon>
        <taxon>Cypriniformes</taxon>
        <taxon>Cyprinidae</taxon>
        <taxon>Labeoninae</taxon>
        <taxon>Labeonini</taxon>
        <taxon>Cirrhinus</taxon>
    </lineage>
</organism>
<comment type="similarity">
    <text evidence="4">Belongs to the CASC3 family.</text>
</comment>
<dbReference type="Pfam" id="PF09405">
    <property type="entry name" value="Btz"/>
    <property type="match status" value="1"/>
</dbReference>
<proteinExistence type="inferred from homology"/>
<dbReference type="PANTHER" id="PTHR15268">
    <property type="entry name" value="THRAP3/BCLAF1"/>
    <property type="match status" value="1"/>
</dbReference>
<evidence type="ECO:0000256" key="5">
    <source>
        <dbReference type="ARBA" id="ARBA00022448"/>
    </source>
</evidence>
<evidence type="ECO:0000256" key="2">
    <source>
        <dbReference type="ARBA" id="ARBA00004496"/>
    </source>
</evidence>
<evidence type="ECO:0000313" key="16">
    <source>
        <dbReference type="EMBL" id="KAL0171667.1"/>
    </source>
</evidence>
<keyword evidence="6" id="KW-0963">Cytoplasm</keyword>
<evidence type="ECO:0000256" key="1">
    <source>
        <dbReference type="ARBA" id="ARBA00004123"/>
    </source>
</evidence>
<evidence type="ECO:0000256" key="11">
    <source>
        <dbReference type="ARBA" id="ARBA00023161"/>
    </source>
</evidence>
<sequence length="70" mass="7965">EKDGEAEKKVMDTQGRGRGNIIRTKGRFILRRATNTNTTNNTSPKWAHDKFQATDDEEGEQQGEDVDQDQ</sequence>
<keyword evidence="13" id="KW-0539">Nucleus</keyword>
<evidence type="ECO:0000259" key="15">
    <source>
        <dbReference type="Pfam" id="PF09405"/>
    </source>
</evidence>
<comment type="caution">
    <text evidence="16">The sequence shown here is derived from an EMBL/GenBank/DDBJ whole genome shotgun (WGS) entry which is preliminary data.</text>
</comment>
<dbReference type="EMBL" id="JAMKFB020000016">
    <property type="protein sequence ID" value="KAL0171667.1"/>
    <property type="molecule type" value="Genomic_DNA"/>
</dbReference>
<comment type="subcellular location">
    <subcellularLocation>
        <location evidence="2">Cytoplasm</location>
    </subcellularLocation>
    <subcellularLocation>
        <location evidence="1">Nucleus</location>
    </subcellularLocation>
</comment>
<keyword evidence="8" id="KW-0509">mRNA transport</keyword>
<keyword evidence="5" id="KW-0813">Transport</keyword>
<protein>
    <recommendedName>
        <fullName evidence="15">Btz domain-containing protein</fullName>
    </recommendedName>
</protein>
<evidence type="ECO:0000256" key="13">
    <source>
        <dbReference type="ARBA" id="ARBA00023242"/>
    </source>
</evidence>
<feature type="domain" description="Btz" evidence="15">
    <location>
        <begin position="3"/>
        <end position="62"/>
    </location>
</feature>
<evidence type="ECO:0000256" key="9">
    <source>
        <dbReference type="ARBA" id="ARBA00022845"/>
    </source>
</evidence>